<dbReference type="Proteomes" id="UP001634747">
    <property type="component" value="Unassembled WGS sequence"/>
</dbReference>
<dbReference type="Pfam" id="PF02518">
    <property type="entry name" value="HATPase_c"/>
    <property type="match status" value="1"/>
</dbReference>
<keyword evidence="5" id="KW-0418">Kinase</keyword>
<evidence type="ECO:0000259" key="4">
    <source>
        <dbReference type="PROSITE" id="PS50109"/>
    </source>
</evidence>
<dbReference type="EMBL" id="JBJYXY010000001">
    <property type="protein sequence ID" value="MFN2975341.1"/>
    <property type="molecule type" value="Genomic_DNA"/>
</dbReference>
<feature type="domain" description="Histidine kinase" evidence="4">
    <location>
        <begin position="288"/>
        <end position="485"/>
    </location>
</feature>
<dbReference type="InterPro" id="IPR005467">
    <property type="entry name" value="His_kinase_dom"/>
</dbReference>
<protein>
    <recommendedName>
        <fullName evidence="2">histidine kinase</fullName>
        <ecNumber evidence="2">2.7.13.3</ecNumber>
    </recommendedName>
</protein>
<keyword evidence="5" id="KW-0808">Transferase</keyword>
<evidence type="ECO:0000256" key="2">
    <source>
        <dbReference type="ARBA" id="ARBA00012438"/>
    </source>
</evidence>
<reference evidence="5 6" key="1">
    <citation type="submission" date="2024-12" db="EMBL/GenBank/DDBJ databases">
        <authorList>
            <person name="Lee Y."/>
        </authorList>
    </citation>
    <scope>NUCLEOTIDE SEQUENCE [LARGE SCALE GENOMIC DNA]</scope>
    <source>
        <strain evidence="5 6">03SUJ4</strain>
    </source>
</reference>
<dbReference type="Pfam" id="PF00027">
    <property type="entry name" value="cNMP_binding"/>
    <property type="match status" value="1"/>
</dbReference>
<evidence type="ECO:0000259" key="3">
    <source>
        <dbReference type="PROSITE" id="PS50042"/>
    </source>
</evidence>
<proteinExistence type="predicted"/>
<evidence type="ECO:0000256" key="1">
    <source>
        <dbReference type="ARBA" id="ARBA00000085"/>
    </source>
</evidence>
<evidence type="ECO:0000313" key="5">
    <source>
        <dbReference type="EMBL" id="MFN2975341.1"/>
    </source>
</evidence>
<evidence type="ECO:0000313" key="6">
    <source>
        <dbReference type="Proteomes" id="UP001634747"/>
    </source>
</evidence>
<dbReference type="PANTHER" id="PTHR43065">
    <property type="entry name" value="SENSOR HISTIDINE KINASE"/>
    <property type="match status" value="1"/>
</dbReference>
<dbReference type="Gene3D" id="2.60.120.10">
    <property type="entry name" value="Jelly Rolls"/>
    <property type="match status" value="1"/>
</dbReference>
<name>A0ABW9KK55_9BACT</name>
<dbReference type="EC" id="2.7.13.3" evidence="2"/>
<dbReference type="SUPFAM" id="SSF51206">
    <property type="entry name" value="cAMP-binding domain-like"/>
    <property type="match status" value="1"/>
</dbReference>
<dbReference type="PANTHER" id="PTHR43065:SF48">
    <property type="entry name" value="HISTIDINE KINASE"/>
    <property type="match status" value="1"/>
</dbReference>
<feature type="domain" description="Cyclic nucleotide-binding" evidence="3">
    <location>
        <begin position="35"/>
        <end position="155"/>
    </location>
</feature>
<dbReference type="RefSeq" id="WP_263413131.1">
    <property type="nucleotide sequence ID" value="NZ_BAABBH010000001.1"/>
</dbReference>
<dbReference type="SMART" id="SM00100">
    <property type="entry name" value="cNMP"/>
    <property type="match status" value="1"/>
</dbReference>
<dbReference type="Gene3D" id="3.30.565.10">
    <property type="entry name" value="Histidine kinase-like ATPase, C-terminal domain"/>
    <property type="match status" value="1"/>
</dbReference>
<dbReference type="InterPro" id="IPR018490">
    <property type="entry name" value="cNMP-bd_dom_sf"/>
</dbReference>
<dbReference type="Gene3D" id="1.10.287.130">
    <property type="match status" value="1"/>
</dbReference>
<dbReference type="InterPro" id="IPR014710">
    <property type="entry name" value="RmlC-like_jellyroll"/>
</dbReference>
<dbReference type="InterPro" id="IPR000595">
    <property type="entry name" value="cNMP-bd_dom"/>
</dbReference>
<dbReference type="PROSITE" id="PS50042">
    <property type="entry name" value="CNMP_BINDING_3"/>
    <property type="match status" value="1"/>
</dbReference>
<sequence length="489" mass="54138">MATATPTPTLNQAPDCLFGRTAHEQDIIAQLHRDIFADVPETELACLVSVAQEKRHVDGEVLATEDDRTHDFHILLEGKVQLTRQTGDQRSLFRKNVTAPTFMGEMTILARGVSHFTVTSVGPLRGLRVSEEMFWQLMASCPNLREAILKEFHMRWRGQAVMRSQEERLMALGTMTAGLMHELNNPGAAARRAASLLRDNLNRMHLLARKFSEHGHSESQRACLTDLQERVLNARRDVCMDSLQQSDREEELGSWLDEHGVEDAWNLAPTLVAIGMTSSDLQCLAAAFPGAELQEPLQWLEATASSIQQVALVEESVARVHDLAKAVKTYVHEGQGGQQSLAINESLHATLMLLKHKFREKQVTVTKEFGSNLPPLTCVCSGLNQVWTNLLDNAIDAVSQGGHISVRTWKQDEDLYVSIGDDGPGIPEPEQQHIFEPFYTTKPAGVGTGMGLGIAQRIVESYNGNIELHSKPGATEFIVRVPYEVATDA</sequence>
<dbReference type="SUPFAM" id="SSF55874">
    <property type="entry name" value="ATPase domain of HSP90 chaperone/DNA topoisomerase II/histidine kinase"/>
    <property type="match status" value="1"/>
</dbReference>
<gene>
    <name evidence="5" type="ORF">ACK2TP_06165</name>
</gene>
<accession>A0ABW9KK55</accession>
<dbReference type="PRINTS" id="PR00344">
    <property type="entry name" value="BCTRLSENSOR"/>
</dbReference>
<organism evidence="5 6">
    <name type="scientific">Terriglobus aquaticus</name>
    <dbReference type="NCBI Taxonomy" id="940139"/>
    <lineage>
        <taxon>Bacteria</taxon>
        <taxon>Pseudomonadati</taxon>
        <taxon>Acidobacteriota</taxon>
        <taxon>Terriglobia</taxon>
        <taxon>Terriglobales</taxon>
        <taxon>Acidobacteriaceae</taxon>
        <taxon>Terriglobus</taxon>
    </lineage>
</organism>
<comment type="catalytic activity">
    <reaction evidence="1">
        <text>ATP + protein L-histidine = ADP + protein N-phospho-L-histidine.</text>
        <dbReference type="EC" id="2.7.13.3"/>
    </reaction>
</comment>
<dbReference type="InterPro" id="IPR003594">
    <property type="entry name" value="HATPase_dom"/>
</dbReference>
<dbReference type="CDD" id="cd00038">
    <property type="entry name" value="CAP_ED"/>
    <property type="match status" value="1"/>
</dbReference>
<keyword evidence="6" id="KW-1185">Reference proteome</keyword>
<dbReference type="InterPro" id="IPR036890">
    <property type="entry name" value="HATPase_C_sf"/>
</dbReference>
<dbReference type="SMART" id="SM00387">
    <property type="entry name" value="HATPase_c"/>
    <property type="match status" value="1"/>
</dbReference>
<comment type="caution">
    <text evidence="5">The sequence shown here is derived from an EMBL/GenBank/DDBJ whole genome shotgun (WGS) entry which is preliminary data.</text>
</comment>
<dbReference type="InterPro" id="IPR004358">
    <property type="entry name" value="Sig_transdc_His_kin-like_C"/>
</dbReference>
<dbReference type="PROSITE" id="PS50109">
    <property type="entry name" value="HIS_KIN"/>
    <property type="match status" value="1"/>
</dbReference>
<dbReference type="GO" id="GO:0016301">
    <property type="term" value="F:kinase activity"/>
    <property type="evidence" value="ECO:0007669"/>
    <property type="project" value="UniProtKB-KW"/>
</dbReference>